<dbReference type="EMBL" id="JAAVJR010000044">
    <property type="protein sequence ID" value="NJW54261.1"/>
    <property type="molecule type" value="Genomic_DNA"/>
</dbReference>
<evidence type="ECO:0000313" key="1">
    <source>
        <dbReference type="EMBL" id="NJW54261.1"/>
    </source>
</evidence>
<sequence length="83" mass="9155">DFLGVISDSRCPKEVTCIWPGEAKVLLGITKNGNYSEKEIVIREGGAEISVAKDVFVQFSQLRPYPETGVKIPADAYCMSFLQ</sequence>
<organism evidence="1 2">
    <name type="scientific">Salinimicrobium oceani</name>
    <dbReference type="NCBI Taxonomy" id="2722702"/>
    <lineage>
        <taxon>Bacteria</taxon>
        <taxon>Pseudomonadati</taxon>
        <taxon>Bacteroidota</taxon>
        <taxon>Flavobacteriia</taxon>
        <taxon>Flavobacteriales</taxon>
        <taxon>Flavobacteriaceae</taxon>
        <taxon>Salinimicrobium</taxon>
    </lineage>
</organism>
<protein>
    <submittedName>
        <fullName evidence="1">Uncharacterized protein</fullName>
    </submittedName>
</protein>
<feature type="non-terminal residue" evidence="1">
    <location>
        <position position="1"/>
    </location>
</feature>
<keyword evidence="2" id="KW-1185">Reference proteome</keyword>
<accession>A0ABX1D191</accession>
<proteinExistence type="predicted"/>
<gene>
    <name evidence="1" type="ORF">HC175_15225</name>
</gene>
<name>A0ABX1D191_9FLAO</name>
<evidence type="ECO:0000313" key="2">
    <source>
        <dbReference type="Proteomes" id="UP000703674"/>
    </source>
</evidence>
<dbReference type="Proteomes" id="UP000703674">
    <property type="component" value="Unassembled WGS sequence"/>
</dbReference>
<comment type="caution">
    <text evidence="1">The sequence shown here is derived from an EMBL/GenBank/DDBJ whole genome shotgun (WGS) entry which is preliminary data.</text>
</comment>
<reference evidence="1 2" key="1">
    <citation type="submission" date="2020-03" db="EMBL/GenBank/DDBJ databases">
        <title>Salinimicrobium sp. nov, isolated from SCS.</title>
        <authorList>
            <person name="Cao W.R."/>
        </authorList>
    </citation>
    <scope>NUCLEOTIDE SEQUENCE [LARGE SCALE GENOMIC DNA]</scope>
    <source>
        <strain evidence="2">J15B91</strain>
    </source>
</reference>